<dbReference type="InterPro" id="IPR018076">
    <property type="entry name" value="T2SS_GspF_dom"/>
</dbReference>
<dbReference type="EMBL" id="SMTK01000003">
    <property type="protein sequence ID" value="TDK25467.1"/>
    <property type="molecule type" value="Genomic_DNA"/>
</dbReference>
<evidence type="ECO:0000256" key="6">
    <source>
        <dbReference type="SAM" id="Phobius"/>
    </source>
</evidence>
<evidence type="ECO:0000259" key="7">
    <source>
        <dbReference type="Pfam" id="PF00482"/>
    </source>
</evidence>
<proteinExistence type="predicted"/>
<dbReference type="GO" id="GO:0005886">
    <property type="term" value="C:plasma membrane"/>
    <property type="evidence" value="ECO:0007669"/>
    <property type="project" value="UniProtKB-SubCell"/>
</dbReference>
<reference evidence="8 9" key="1">
    <citation type="submission" date="2019-03" db="EMBL/GenBank/DDBJ databases">
        <title>Arthrobacter sp. nov., an bacterium isolated from biocrust in Mu Us Desert.</title>
        <authorList>
            <person name="Lixiong L."/>
        </authorList>
    </citation>
    <scope>NUCLEOTIDE SEQUENCE [LARGE SCALE GENOMIC DNA]</scope>
    <source>
        <strain evidence="8 9">SLN-3</strain>
    </source>
</reference>
<feature type="transmembrane region" description="Helical" evidence="6">
    <location>
        <begin position="117"/>
        <end position="137"/>
    </location>
</feature>
<evidence type="ECO:0000256" key="5">
    <source>
        <dbReference type="ARBA" id="ARBA00023136"/>
    </source>
</evidence>
<evidence type="ECO:0000256" key="1">
    <source>
        <dbReference type="ARBA" id="ARBA00004651"/>
    </source>
</evidence>
<keyword evidence="3 6" id="KW-0812">Transmembrane</keyword>
<name>A0A4R5TWE4_9MICC</name>
<evidence type="ECO:0000313" key="8">
    <source>
        <dbReference type="EMBL" id="TDK25467.1"/>
    </source>
</evidence>
<keyword evidence="2" id="KW-1003">Cell membrane</keyword>
<protein>
    <submittedName>
        <fullName evidence="8">Type II secretion system F family protein</fullName>
    </submittedName>
</protein>
<feature type="domain" description="Type II secretion system protein GspF" evidence="7">
    <location>
        <begin position="47"/>
        <end position="172"/>
    </location>
</feature>
<keyword evidence="4 6" id="KW-1133">Transmembrane helix</keyword>
<dbReference type="Proteomes" id="UP000295411">
    <property type="component" value="Unassembled WGS sequence"/>
</dbReference>
<keyword evidence="9" id="KW-1185">Reference proteome</keyword>
<accession>A0A4R5TWE4</accession>
<dbReference type="PANTHER" id="PTHR35007:SF3">
    <property type="entry name" value="POSSIBLE CONSERVED ALANINE RICH MEMBRANE PROTEIN"/>
    <property type="match status" value="1"/>
</dbReference>
<comment type="caution">
    <text evidence="8">The sequence shown here is derived from an EMBL/GenBank/DDBJ whole genome shotgun (WGS) entry which is preliminary data.</text>
</comment>
<evidence type="ECO:0000256" key="2">
    <source>
        <dbReference type="ARBA" id="ARBA00022475"/>
    </source>
</evidence>
<organism evidence="8 9">
    <name type="scientific">Arthrobacter crusticola</name>
    <dbReference type="NCBI Taxonomy" id="2547960"/>
    <lineage>
        <taxon>Bacteria</taxon>
        <taxon>Bacillati</taxon>
        <taxon>Actinomycetota</taxon>
        <taxon>Actinomycetes</taxon>
        <taxon>Micrococcales</taxon>
        <taxon>Micrococcaceae</taxon>
        <taxon>Arthrobacter</taxon>
    </lineage>
</organism>
<dbReference type="PANTHER" id="PTHR35007">
    <property type="entry name" value="INTEGRAL MEMBRANE PROTEIN-RELATED"/>
    <property type="match status" value="1"/>
</dbReference>
<evidence type="ECO:0000313" key="9">
    <source>
        <dbReference type="Proteomes" id="UP000295411"/>
    </source>
</evidence>
<evidence type="ECO:0000256" key="3">
    <source>
        <dbReference type="ARBA" id="ARBA00022692"/>
    </source>
</evidence>
<dbReference type="OrthoDB" id="3267562at2"/>
<evidence type="ECO:0000256" key="4">
    <source>
        <dbReference type="ARBA" id="ARBA00022989"/>
    </source>
</evidence>
<gene>
    <name evidence="8" type="ORF">E2F48_09415</name>
</gene>
<dbReference type="AlphaFoldDB" id="A0A4R5TWE4"/>
<keyword evidence="5 6" id="KW-0472">Membrane</keyword>
<dbReference type="RefSeq" id="WP_133403733.1">
    <property type="nucleotide sequence ID" value="NZ_SMTK01000003.1"/>
</dbReference>
<sequence>MSTGASVGLLLLAASMVLGASRGVPEVRGRAPEPGPRDGIIDVPLMLDLIGAMLTAGAPVTHALGVLADSCAEPVALKLRGVRGALEVGAEWNSAWDSGPAPRGRAGRTAVDELRSALGFAAVTGAPSAAIVHARAAQLRRRQNRALERRAAALGVRLVVPLGVCALPAFACLGVVPVVLALLPTG</sequence>
<dbReference type="Pfam" id="PF00482">
    <property type="entry name" value="T2SSF"/>
    <property type="match status" value="1"/>
</dbReference>
<feature type="transmembrane region" description="Helical" evidence="6">
    <location>
        <begin position="158"/>
        <end position="183"/>
    </location>
</feature>
<comment type="subcellular location">
    <subcellularLocation>
        <location evidence="1">Cell membrane</location>
        <topology evidence="1">Multi-pass membrane protein</topology>
    </subcellularLocation>
</comment>